<keyword evidence="3 7" id="KW-0547">Nucleotide-binding</keyword>
<accession>A0A8S9UEQ3</accession>
<evidence type="ECO:0000256" key="3">
    <source>
        <dbReference type="ARBA" id="ARBA00022741"/>
    </source>
</evidence>
<evidence type="ECO:0000256" key="10">
    <source>
        <dbReference type="SAM" id="MobiDB-lite"/>
    </source>
</evidence>
<keyword evidence="1" id="KW-0723">Serine/threonine-protein kinase</keyword>
<keyword evidence="2" id="KW-0808">Transferase</keyword>
<dbReference type="Pfam" id="PF00069">
    <property type="entry name" value="Pkinase"/>
    <property type="match status" value="1"/>
</dbReference>
<dbReference type="Gene3D" id="3.30.200.20">
    <property type="entry name" value="Phosphorylase Kinase, domain 1"/>
    <property type="match status" value="1"/>
</dbReference>
<feature type="compositionally biased region" description="Basic and acidic residues" evidence="10">
    <location>
        <begin position="420"/>
        <end position="429"/>
    </location>
</feature>
<dbReference type="InterPro" id="IPR000719">
    <property type="entry name" value="Prot_kinase_dom"/>
</dbReference>
<dbReference type="Proteomes" id="UP000704712">
    <property type="component" value="Unassembled WGS sequence"/>
</dbReference>
<evidence type="ECO:0000256" key="6">
    <source>
        <dbReference type="PIRSR" id="PIRSR630616-1"/>
    </source>
</evidence>
<dbReference type="FunFam" id="3.30.200.20:FF:000042">
    <property type="entry name" value="Aurora kinase A"/>
    <property type="match status" value="1"/>
</dbReference>
<feature type="region of interest" description="Disordered" evidence="10">
    <location>
        <begin position="24"/>
        <end position="56"/>
    </location>
</feature>
<evidence type="ECO:0000313" key="13">
    <source>
        <dbReference type="Proteomes" id="UP000704712"/>
    </source>
</evidence>
<name>A0A8S9UEQ3_PHYIN</name>
<dbReference type="InterPro" id="IPR008271">
    <property type="entry name" value="Ser/Thr_kinase_AS"/>
</dbReference>
<reference evidence="12" key="1">
    <citation type="submission" date="2020-03" db="EMBL/GenBank/DDBJ databases">
        <title>Hybrid Assembly of Korean Phytophthora infestans isolates.</title>
        <authorList>
            <person name="Prokchorchik M."/>
            <person name="Lee Y."/>
            <person name="Seo J."/>
            <person name="Cho J.-H."/>
            <person name="Park Y.-E."/>
            <person name="Jang D.-C."/>
            <person name="Im J.-S."/>
            <person name="Choi J.-G."/>
            <person name="Park H.-J."/>
            <person name="Lee G.-B."/>
            <person name="Lee Y.-G."/>
            <person name="Hong S.-Y."/>
            <person name="Cho K."/>
            <person name="Sohn K.H."/>
        </authorList>
    </citation>
    <scope>NUCLEOTIDE SEQUENCE</scope>
    <source>
        <strain evidence="12">KR_2_A2</strain>
    </source>
</reference>
<dbReference type="PROSITE" id="PS00107">
    <property type="entry name" value="PROTEIN_KINASE_ATP"/>
    <property type="match status" value="1"/>
</dbReference>
<evidence type="ECO:0000256" key="8">
    <source>
        <dbReference type="PIRSR" id="PIRSR630616-3"/>
    </source>
</evidence>
<dbReference type="AlphaFoldDB" id="A0A8S9UEQ3"/>
<evidence type="ECO:0000259" key="11">
    <source>
        <dbReference type="PROSITE" id="PS50011"/>
    </source>
</evidence>
<keyword evidence="4 12" id="KW-0418">Kinase</keyword>
<comment type="caution">
    <text evidence="12">The sequence shown here is derived from an EMBL/GenBank/DDBJ whole genome shotgun (WGS) entry which is preliminary data.</text>
</comment>
<evidence type="ECO:0000313" key="12">
    <source>
        <dbReference type="EMBL" id="KAF4137947.1"/>
    </source>
</evidence>
<feature type="domain" description="Protein kinase" evidence="11">
    <location>
        <begin position="457"/>
        <end position="751"/>
    </location>
</feature>
<dbReference type="InterPro" id="IPR030616">
    <property type="entry name" value="Aur-like"/>
</dbReference>
<feature type="region of interest" description="Disordered" evidence="10">
    <location>
        <begin position="420"/>
        <end position="440"/>
    </location>
</feature>
<evidence type="ECO:0000256" key="4">
    <source>
        <dbReference type="ARBA" id="ARBA00022777"/>
    </source>
</evidence>
<feature type="region of interest" description="Disordered" evidence="10">
    <location>
        <begin position="271"/>
        <end position="304"/>
    </location>
</feature>
<keyword evidence="5 7" id="KW-0067">ATP-binding</keyword>
<dbReference type="PROSITE" id="PS00108">
    <property type="entry name" value="PROTEIN_KINASE_ST"/>
    <property type="match status" value="1"/>
</dbReference>
<evidence type="ECO:0000256" key="5">
    <source>
        <dbReference type="ARBA" id="ARBA00022840"/>
    </source>
</evidence>
<dbReference type="InterPro" id="IPR017441">
    <property type="entry name" value="Protein_kinase_ATP_BS"/>
</dbReference>
<dbReference type="PANTHER" id="PTHR24350">
    <property type="entry name" value="SERINE/THREONINE-PROTEIN KINASE IAL-RELATED"/>
    <property type="match status" value="1"/>
</dbReference>
<feature type="region of interest" description="Disordered" evidence="10">
    <location>
        <begin position="210"/>
        <end position="244"/>
    </location>
</feature>
<dbReference type="InterPro" id="IPR011009">
    <property type="entry name" value="Kinase-like_dom_sf"/>
</dbReference>
<protein>
    <submittedName>
        <fullName evidence="12">Protein kinase domain</fullName>
    </submittedName>
</protein>
<feature type="binding site" evidence="7">
    <location>
        <position position="632"/>
    </location>
    <ligand>
        <name>ATP</name>
        <dbReference type="ChEBI" id="CHEBI:30616"/>
    </ligand>
</feature>
<dbReference type="GO" id="GO:0005524">
    <property type="term" value="F:ATP binding"/>
    <property type="evidence" value="ECO:0007669"/>
    <property type="project" value="UniProtKB-UniRule"/>
</dbReference>
<dbReference type="GO" id="GO:0004674">
    <property type="term" value="F:protein serine/threonine kinase activity"/>
    <property type="evidence" value="ECO:0007669"/>
    <property type="project" value="UniProtKB-KW"/>
</dbReference>
<evidence type="ECO:0000256" key="2">
    <source>
        <dbReference type="ARBA" id="ARBA00022679"/>
    </source>
</evidence>
<feature type="binding site" evidence="7 9">
    <location>
        <position position="486"/>
    </location>
    <ligand>
        <name>ATP</name>
        <dbReference type="ChEBI" id="CHEBI:30616"/>
    </ligand>
</feature>
<feature type="region of interest" description="Disordered" evidence="10">
    <location>
        <begin position="598"/>
        <end position="618"/>
    </location>
</feature>
<evidence type="ECO:0000256" key="1">
    <source>
        <dbReference type="ARBA" id="ARBA00022527"/>
    </source>
</evidence>
<feature type="active site" description="Proton acceptor" evidence="6">
    <location>
        <position position="580"/>
    </location>
</feature>
<sequence>MNDIEAPPYASKFWRCWLNKPGFQPPGTGGPKKPLRAKSATKPPHFHTSRIGKESASTTAIDEGKMTGDGGVVVPRNVFAKLPSYNPFVGTFHHAPSAGNRGAVYFSSDIVDMAELEERKKFRHHPLTGIFHSLPGYYDPLHKLAACRRVMTADGIYSDTESLRSFVAMDITDNEDFASLQQASQMNRMYSDSRCIPNVDLLSRPRRFSDGDADPFFNGNKTGSPHNKKDGNVEYHDESTDSDVDEDLAALEQHAPRSLPLNILSVTDKYDVPPPVGALPPRRTPYKKARKSPGTSSTESESLSPVKSFITPSYERAELGKSAGCSELTDGFISTGKGIFRKVGFRLSLHERPNDKDKNKIRTPIKLKLQRSLSEGDSDEDINNEYTQAAPRIPANPFVARRLNDGDELRIMAIHRTGRRDSQALKNDHDESDSEDEYNHPKPYFIHEKAVTEQYELVGEDQLGDGSYAVVKPAIRRVNGKEVAIKQIHKRFLRDEAAKNAVSREIEIHLRLRHKHIVRLYEVYETPDFLYLVMAKATKGNLKALMQRKRMLPEALAGKLSQQIVRAVLFLHDMGVLHCDLKPDNILLSDAKTASLENGENSPVMRRNSPPKSTLDPHADVKVNDYNVELCDFGLSVKVPDVRFFKLTGDVHKVPFTGVTGTSGYIAPELLQQQSYGKPVDMWSVGIIIFEMLTGYQPFYPPHACIEEDADFSDRVWKTISADAKDLVQRLLQRDPTKRLTAAEALAHTWFESAMFAI</sequence>
<dbReference type="PROSITE" id="PS50011">
    <property type="entry name" value="PROTEIN_KINASE_DOM"/>
    <property type="match status" value="1"/>
</dbReference>
<dbReference type="SUPFAM" id="SSF56112">
    <property type="entry name" value="Protein kinase-like (PK-like)"/>
    <property type="match status" value="1"/>
</dbReference>
<feature type="cross-link" description="Glycyl lysine isopeptide (Lys-Gly) (interchain with G-Cter in SUMO2)" evidence="8">
    <location>
        <position position="582"/>
    </location>
</feature>
<evidence type="ECO:0000256" key="7">
    <source>
        <dbReference type="PIRSR" id="PIRSR630616-2"/>
    </source>
</evidence>
<dbReference type="SMART" id="SM00220">
    <property type="entry name" value="S_TKc"/>
    <property type="match status" value="1"/>
</dbReference>
<gene>
    <name evidence="12" type="ORF">GN958_ATG12900</name>
</gene>
<organism evidence="12 13">
    <name type="scientific">Phytophthora infestans</name>
    <name type="common">Potato late blight agent</name>
    <name type="synonym">Botrytis infestans</name>
    <dbReference type="NCBI Taxonomy" id="4787"/>
    <lineage>
        <taxon>Eukaryota</taxon>
        <taxon>Sar</taxon>
        <taxon>Stramenopiles</taxon>
        <taxon>Oomycota</taxon>
        <taxon>Peronosporomycetes</taxon>
        <taxon>Peronosporales</taxon>
        <taxon>Peronosporaceae</taxon>
        <taxon>Phytophthora</taxon>
    </lineage>
</organism>
<dbReference type="Gene3D" id="1.10.510.10">
    <property type="entry name" value="Transferase(Phosphotransferase) domain 1"/>
    <property type="match status" value="1"/>
</dbReference>
<evidence type="ECO:0000256" key="9">
    <source>
        <dbReference type="PROSITE-ProRule" id="PRU10141"/>
    </source>
</evidence>
<dbReference type="EMBL" id="JAACNO010001745">
    <property type="protein sequence ID" value="KAF4137947.1"/>
    <property type="molecule type" value="Genomic_DNA"/>
</dbReference>
<feature type="compositionally biased region" description="Polar residues" evidence="10">
    <location>
        <begin position="293"/>
        <end position="304"/>
    </location>
</feature>
<proteinExistence type="predicted"/>
<feature type="compositionally biased region" description="Basic and acidic residues" evidence="10">
    <location>
        <begin position="227"/>
        <end position="239"/>
    </location>
</feature>